<organism evidence="2 3">
    <name type="scientific">Nocardia ninae NBRC 108245</name>
    <dbReference type="NCBI Taxonomy" id="1210091"/>
    <lineage>
        <taxon>Bacteria</taxon>
        <taxon>Bacillati</taxon>
        <taxon>Actinomycetota</taxon>
        <taxon>Actinomycetes</taxon>
        <taxon>Mycobacteriales</taxon>
        <taxon>Nocardiaceae</taxon>
        <taxon>Nocardia</taxon>
    </lineage>
</organism>
<proteinExistence type="predicted"/>
<dbReference type="AlphaFoldDB" id="A0A511ML85"/>
<protein>
    <recommendedName>
        <fullName evidence="1">RNA ligase domain-containing protein</fullName>
    </recommendedName>
</protein>
<evidence type="ECO:0000313" key="2">
    <source>
        <dbReference type="EMBL" id="GEM40897.1"/>
    </source>
</evidence>
<feature type="domain" description="RNA ligase" evidence="1">
    <location>
        <begin position="189"/>
        <end position="385"/>
    </location>
</feature>
<comment type="caution">
    <text evidence="2">The sequence shown here is derived from an EMBL/GenBank/DDBJ whole genome shotgun (WGS) entry which is preliminary data.</text>
</comment>
<name>A0A511ML85_9NOCA</name>
<reference evidence="2 3" key="1">
    <citation type="submission" date="2019-07" db="EMBL/GenBank/DDBJ databases">
        <title>Whole genome shotgun sequence of Nocardia ninae NBRC 108245.</title>
        <authorList>
            <person name="Hosoyama A."/>
            <person name="Uohara A."/>
            <person name="Ohji S."/>
            <person name="Ichikawa N."/>
        </authorList>
    </citation>
    <scope>NUCLEOTIDE SEQUENCE [LARGE SCALE GENOMIC DNA]</scope>
    <source>
        <strain evidence="2 3">NBRC 108245</strain>
    </source>
</reference>
<dbReference type="OrthoDB" id="4569783at2"/>
<evidence type="ECO:0000313" key="3">
    <source>
        <dbReference type="Proteomes" id="UP000321424"/>
    </source>
</evidence>
<gene>
    <name evidence="2" type="ORF">NN4_54160</name>
</gene>
<dbReference type="EMBL" id="BJXA01000042">
    <property type="protein sequence ID" value="GEM40897.1"/>
    <property type="molecule type" value="Genomic_DNA"/>
</dbReference>
<dbReference type="InterPro" id="IPR021122">
    <property type="entry name" value="RNA_ligase_dom_REL/Rnl2"/>
</dbReference>
<accession>A0A511ML85</accession>
<evidence type="ECO:0000259" key="1">
    <source>
        <dbReference type="Pfam" id="PF09414"/>
    </source>
</evidence>
<dbReference type="Pfam" id="PF09414">
    <property type="entry name" value="RNA_ligase"/>
    <property type="match status" value="1"/>
</dbReference>
<sequence length="421" mass="47681">MRLDTPKNENYSAVVASVKAVLTLKGKDRIVGLPLYGHQAIAQKGWEVGDLGVFFPAETQLSHEYASANSLYRNADLNQDPTTTGYLEDNRRVKALKFGGHRSDAMFMPLASLAFTGIDPRELREGDTFDTLNNVEICRKYEVRPPRTTSTKGNLAPKPRRVADRFFPQHLDTNQYWRHQHAIEPDDFIYVTQKLHGTSIRVGHTLVERKLTWRERLAQRLGVTVQQTTYDNVYGSRRVIKDINDPDQIHHYGTDVWTTEGKKLDGLIPAGYVIYGELIGWTSDLSPIQKGYTYDIPKGHTRLYVYRVAMVNPEGRTVDLAWPQLEEFCHSLGLNPAPLLWAGYAENFQVDDWMNKRYHDEGHPNAVPLDPGTTVDEGVVVRVEGLTPDLYKAKAPAFFEHETRMLDQGIADLESTQAEAA</sequence>
<dbReference type="RefSeq" id="WP_147136981.1">
    <property type="nucleotide sequence ID" value="NZ_BJXA01000042.1"/>
</dbReference>
<dbReference type="Proteomes" id="UP000321424">
    <property type="component" value="Unassembled WGS sequence"/>
</dbReference>
<keyword evidence="3" id="KW-1185">Reference proteome</keyword>
<dbReference type="SUPFAM" id="SSF56091">
    <property type="entry name" value="DNA ligase/mRNA capping enzyme, catalytic domain"/>
    <property type="match status" value="1"/>
</dbReference>